<keyword evidence="3" id="KW-1185">Reference proteome</keyword>
<dbReference type="InterPro" id="IPR005883">
    <property type="entry name" value="PilM"/>
</dbReference>
<accession>A0A7R6PDY3</accession>
<dbReference type="RefSeq" id="WP_201349028.1">
    <property type="nucleotide sequence ID" value="NZ_AP014546.1"/>
</dbReference>
<dbReference type="Pfam" id="PF11104">
    <property type="entry name" value="PilM_2"/>
    <property type="match status" value="1"/>
</dbReference>
<dbReference type="AlphaFoldDB" id="A0A7R6PDY3"/>
<organism evidence="2 3">
    <name type="scientific">Neptunomonas japonica JAMM 1380</name>
    <dbReference type="NCBI Taxonomy" id="1441457"/>
    <lineage>
        <taxon>Bacteria</taxon>
        <taxon>Pseudomonadati</taxon>
        <taxon>Pseudomonadota</taxon>
        <taxon>Gammaproteobacteria</taxon>
        <taxon>Oceanospirillales</taxon>
        <taxon>Oceanospirillaceae</taxon>
        <taxon>Neptunomonas</taxon>
    </lineage>
</organism>
<evidence type="ECO:0000313" key="2">
    <source>
        <dbReference type="EMBL" id="BBB28312.1"/>
    </source>
</evidence>
<evidence type="ECO:0000259" key="1">
    <source>
        <dbReference type="SMART" id="SM00842"/>
    </source>
</evidence>
<dbReference type="NCBIfam" id="TIGR01175">
    <property type="entry name" value="pilM"/>
    <property type="match status" value="1"/>
</dbReference>
<proteinExistence type="predicted"/>
<protein>
    <submittedName>
        <fullName evidence="2">Type IV pilus assembly protein PilM</fullName>
    </submittedName>
</protein>
<dbReference type="Gene3D" id="3.30.1490.300">
    <property type="match status" value="1"/>
</dbReference>
<dbReference type="CDD" id="cd24049">
    <property type="entry name" value="ASKHA_NBD_PilM"/>
    <property type="match status" value="1"/>
</dbReference>
<sequence length="353" mass="38662">MVSFFGKKTASWVGVDIGSSSVKLVVLSRRGNLVGLDAYAIVSLPPTAVVDGNIQEVQPVTEAIERAIKICALKQGNAIAAVPSSAVIIKRMELSKTFSEMELEDQVKVEADQFIPYPLDEVALDFEVLGESRTHPELNDLLLVACRRDDVDQREDAINAAGLKCAIVDVDTYAIERAFPMLITEDLKSDDMVAIVDVGAATLTLNVIRDHKIIYNREQSFGGNDLTTNIHHQYGMAIDEVEQALRLGEIGDEVKEAVIQPFRLTVSQQVSRALQFFYSSGVQHQLTKIYLCGGVASIDGLTDILTDELDIPVNIANPFEQMDVSAKVNKERLVKDTPALVKACGLALRSFDQ</sequence>
<gene>
    <name evidence="2" type="primary">pilM</name>
    <name evidence="2" type="ORF">NEJAP_0354</name>
</gene>
<dbReference type="InterPro" id="IPR050696">
    <property type="entry name" value="FtsA/MreB"/>
</dbReference>
<dbReference type="PANTHER" id="PTHR32432:SF3">
    <property type="entry name" value="ETHANOLAMINE UTILIZATION PROTEIN EUTJ"/>
    <property type="match status" value="1"/>
</dbReference>
<dbReference type="SUPFAM" id="SSF53067">
    <property type="entry name" value="Actin-like ATPase domain"/>
    <property type="match status" value="2"/>
</dbReference>
<dbReference type="SMART" id="SM00842">
    <property type="entry name" value="FtsA"/>
    <property type="match status" value="1"/>
</dbReference>
<name>A0A7R6PDY3_9GAMM</name>
<dbReference type="GO" id="GO:0051301">
    <property type="term" value="P:cell division"/>
    <property type="evidence" value="ECO:0007669"/>
    <property type="project" value="InterPro"/>
</dbReference>
<dbReference type="InterPro" id="IPR043129">
    <property type="entry name" value="ATPase_NBD"/>
</dbReference>
<dbReference type="KEGG" id="njp:NEJAP_0354"/>
<dbReference type="EMBL" id="AP014546">
    <property type="protein sequence ID" value="BBB28312.1"/>
    <property type="molecule type" value="Genomic_DNA"/>
</dbReference>
<dbReference type="Gene3D" id="3.30.420.40">
    <property type="match status" value="2"/>
</dbReference>
<dbReference type="Proteomes" id="UP000595332">
    <property type="component" value="Chromosome"/>
</dbReference>
<reference evidence="2 3" key="1">
    <citation type="journal article" date="2008" name="Int. J. Syst. Evol. Microbiol.">
        <title>Neptunomonas japonica sp. nov., an Osedax japonicus symbiont-like bacterium isolated from sediment adjacent to sperm whale carcasses off Kagoshima, Japan.</title>
        <authorList>
            <person name="Miyazaki M."/>
            <person name="Nogi Y."/>
            <person name="Fujiwara Y."/>
            <person name="Kawato M."/>
            <person name="Kubokawa K."/>
            <person name="Horikoshi K."/>
        </authorList>
    </citation>
    <scope>NUCLEOTIDE SEQUENCE [LARGE SCALE GENOMIC DNA]</scope>
    <source>
        <strain evidence="2 3">JAMM 1380</strain>
    </source>
</reference>
<feature type="domain" description="SHS2" evidence="1">
    <location>
        <begin position="12"/>
        <end position="179"/>
    </location>
</feature>
<dbReference type="InterPro" id="IPR003494">
    <property type="entry name" value="SHS2_FtsA"/>
</dbReference>
<dbReference type="PIRSF" id="PIRSF019169">
    <property type="entry name" value="PilM"/>
    <property type="match status" value="1"/>
</dbReference>
<dbReference type="PANTHER" id="PTHR32432">
    <property type="entry name" value="CELL DIVISION PROTEIN FTSA-RELATED"/>
    <property type="match status" value="1"/>
</dbReference>
<evidence type="ECO:0000313" key="3">
    <source>
        <dbReference type="Proteomes" id="UP000595332"/>
    </source>
</evidence>